<evidence type="ECO:0000256" key="5">
    <source>
        <dbReference type="ARBA" id="ARBA00023004"/>
    </source>
</evidence>
<feature type="domain" description="TauD/TfdA-like" evidence="6">
    <location>
        <begin position="5"/>
        <end position="280"/>
    </location>
</feature>
<dbReference type="PANTHER" id="PTHR43779">
    <property type="entry name" value="DIOXYGENASE RV0097-RELATED"/>
    <property type="match status" value="1"/>
</dbReference>
<proteinExistence type="inferred from homology"/>
<dbReference type="Pfam" id="PF02668">
    <property type="entry name" value="TauD"/>
    <property type="match status" value="1"/>
</dbReference>
<dbReference type="PANTHER" id="PTHR43779:SF3">
    <property type="entry name" value="(3R)-3-[(CARBOXYMETHYL)AMINO]FATTY ACID OXYGENASE_DECARBOXYLASE"/>
    <property type="match status" value="1"/>
</dbReference>
<organism evidence="7 8">
    <name type="scientific">Rhodopila globiformis</name>
    <name type="common">Rhodopseudomonas globiformis</name>
    <dbReference type="NCBI Taxonomy" id="1071"/>
    <lineage>
        <taxon>Bacteria</taxon>
        <taxon>Pseudomonadati</taxon>
        <taxon>Pseudomonadota</taxon>
        <taxon>Alphaproteobacteria</taxon>
        <taxon>Acetobacterales</taxon>
        <taxon>Acetobacteraceae</taxon>
        <taxon>Rhodopila</taxon>
    </lineage>
</organism>
<name>A0A2S6NB55_RHOGL</name>
<keyword evidence="5" id="KW-0408">Iron</keyword>
<accession>A0A2S6NB55</accession>
<keyword evidence="8" id="KW-1185">Reference proteome</keyword>
<keyword evidence="2" id="KW-0479">Metal-binding</keyword>
<gene>
    <name evidence="7" type="ORF">CCS01_16535</name>
</gene>
<evidence type="ECO:0000256" key="2">
    <source>
        <dbReference type="ARBA" id="ARBA00022723"/>
    </source>
</evidence>
<dbReference type="OrthoDB" id="7346227at2"/>
<evidence type="ECO:0000256" key="1">
    <source>
        <dbReference type="ARBA" id="ARBA00005896"/>
    </source>
</evidence>
<keyword evidence="3 7" id="KW-0223">Dioxygenase</keyword>
<protein>
    <submittedName>
        <fullName evidence="7">2,4-dichlorophenoxyacetate dioxygenase</fullName>
    </submittedName>
</protein>
<evidence type="ECO:0000313" key="7">
    <source>
        <dbReference type="EMBL" id="PPQ31824.1"/>
    </source>
</evidence>
<dbReference type="Gene3D" id="3.60.130.10">
    <property type="entry name" value="Clavaminate synthase-like"/>
    <property type="match status" value="1"/>
</dbReference>
<dbReference type="RefSeq" id="WP_104519926.1">
    <property type="nucleotide sequence ID" value="NZ_NHRY01000182.1"/>
</dbReference>
<dbReference type="AlphaFoldDB" id="A0A2S6NB55"/>
<evidence type="ECO:0000256" key="4">
    <source>
        <dbReference type="ARBA" id="ARBA00023002"/>
    </source>
</evidence>
<dbReference type="InterPro" id="IPR003819">
    <property type="entry name" value="TauD/TfdA-like"/>
</dbReference>
<dbReference type="InterPro" id="IPR042098">
    <property type="entry name" value="TauD-like_sf"/>
</dbReference>
<comment type="similarity">
    <text evidence="1">Belongs to the TfdA dioxygenase family.</text>
</comment>
<dbReference type="Proteomes" id="UP000239724">
    <property type="component" value="Unassembled WGS sequence"/>
</dbReference>
<reference evidence="7 8" key="1">
    <citation type="journal article" date="2018" name="Arch. Microbiol.">
        <title>New insights into the metabolic potential of the phototrophic purple bacterium Rhodopila globiformis DSM 161(T) from its draft genome sequence and evidence for a vanadium-dependent nitrogenase.</title>
        <authorList>
            <person name="Imhoff J.F."/>
            <person name="Rahn T."/>
            <person name="Kunzel S."/>
            <person name="Neulinger S.C."/>
        </authorList>
    </citation>
    <scope>NUCLEOTIDE SEQUENCE [LARGE SCALE GENOMIC DNA]</scope>
    <source>
        <strain evidence="7 8">DSM 161</strain>
    </source>
</reference>
<keyword evidence="4" id="KW-0560">Oxidoreductase</keyword>
<evidence type="ECO:0000313" key="8">
    <source>
        <dbReference type="Proteomes" id="UP000239724"/>
    </source>
</evidence>
<dbReference type="EMBL" id="NHRY01000182">
    <property type="protein sequence ID" value="PPQ31824.1"/>
    <property type="molecule type" value="Genomic_DNA"/>
</dbReference>
<sequence length="293" mass="33222">MTITVKPLHPEFVAQILGVDLRQPVDARTVAAITEAINRYAVLVFPGQMITDQQQMAFSRNFGELETTVRAYRKDFVPRLDLHMADISNLGPDNRILPKADRLWLDGLGNRLWHSDSSFKRVPARFSLLSARVIPNQGGETQFADMRAAWDALSDRMKARVEGLVCEHSQLFSRGSIGFCDWSEEERARMAPVPQVLVRTHPGSGRKSLFLSSHAGRIRGMPDPEARLLLMDLTEHATQRAFAYTHRWVVGDLVMWDNRCTMHRSRPYDETQVRDLRRTTVSDDVPTVVEAAA</sequence>
<dbReference type="InterPro" id="IPR051178">
    <property type="entry name" value="TfdA_dioxygenase"/>
</dbReference>
<dbReference type="GO" id="GO:0046872">
    <property type="term" value="F:metal ion binding"/>
    <property type="evidence" value="ECO:0007669"/>
    <property type="project" value="UniProtKB-KW"/>
</dbReference>
<dbReference type="SUPFAM" id="SSF51197">
    <property type="entry name" value="Clavaminate synthase-like"/>
    <property type="match status" value="1"/>
</dbReference>
<evidence type="ECO:0000259" key="6">
    <source>
        <dbReference type="Pfam" id="PF02668"/>
    </source>
</evidence>
<comment type="caution">
    <text evidence="7">The sequence shown here is derived from an EMBL/GenBank/DDBJ whole genome shotgun (WGS) entry which is preliminary data.</text>
</comment>
<dbReference type="GO" id="GO:0016706">
    <property type="term" value="F:2-oxoglutarate-dependent dioxygenase activity"/>
    <property type="evidence" value="ECO:0007669"/>
    <property type="project" value="UniProtKB-ARBA"/>
</dbReference>
<evidence type="ECO:0000256" key="3">
    <source>
        <dbReference type="ARBA" id="ARBA00022964"/>
    </source>
</evidence>